<feature type="compositionally biased region" description="Low complexity" evidence="5">
    <location>
        <begin position="1003"/>
        <end position="1015"/>
    </location>
</feature>
<dbReference type="InterPro" id="IPR000198">
    <property type="entry name" value="RhoGAP_dom"/>
</dbReference>
<dbReference type="InterPro" id="IPR051025">
    <property type="entry name" value="RhoGAP"/>
</dbReference>
<feature type="region of interest" description="Disordered" evidence="5">
    <location>
        <begin position="215"/>
        <end position="238"/>
    </location>
</feature>
<dbReference type="FunFam" id="2.30.30.40:FF:000072">
    <property type="entry name" value="Unconventional Myosin IB"/>
    <property type="match status" value="1"/>
</dbReference>
<dbReference type="GO" id="GO:0005096">
    <property type="term" value="F:GTPase activator activity"/>
    <property type="evidence" value="ECO:0007669"/>
    <property type="project" value="UniProtKB-KW"/>
</dbReference>
<evidence type="ECO:0000313" key="9">
    <source>
        <dbReference type="EMBL" id="ELR16616.1"/>
    </source>
</evidence>
<organism evidence="9 10">
    <name type="scientific">Acanthamoeba castellanii (strain ATCC 30010 / Neff)</name>
    <dbReference type="NCBI Taxonomy" id="1257118"/>
    <lineage>
        <taxon>Eukaryota</taxon>
        <taxon>Amoebozoa</taxon>
        <taxon>Discosea</taxon>
        <taxon>Longamoebia</taxon>
        <taxon>Centramoebida</taxon>
        <taxon>Acanthamoebidae</taxon>
        <taxon>Acanthamoeba</taxon>
    </lineage>
</organism>
<dbReference type="SUPFAM" id="SSF48350">
    <property type="entry name" value="GTPase activation domain, GAP"/>
    <property type="match status" value="1"/>
</dbReference>
<evidence type="ECO:0000259" key="8">
    <source>
        <dbReference type="PROSITE" id="PS50238"/>
    </source>
</evidence>
<dbReference type="SMART" id="SM00324">
    <property type="entry name" value="RhoGAP"/>
    <property type="match status" value="1"/>
</dbReference>
<feature type="region of interest" description="Disordered" evidence="5">
    <location>
        <begin position="942"/>
        <end position="970"/>
    </location>
</feature>
<feature type="compositionally biased region" description="Basic and acidic residues" evidence="5">
    <location>
        <begin position="772"/>
        <end position="787"/>
    </location>
</feature>
<keyword evidence="10" id="KW-1185">Reference proteome</keyword>
<keyword evidence="1 3" id="KW-0728">SH3 domain</keyword>
<dbReference type="OrthoDB" id="79452at2759"/>
<dbReference type="InterPro" id="IPR036028">
    <property type="entry name" value="SH3-like_dom_sf"/>
</dbReference>
<dbReference type="PROSITE" id="PS50003">
    <property type="entry name" value="PH_DOMAIN"/>
    <property type="match status" value="1"/>
</dbReference>
<dbReference type="Gene3D" id="2.30.29.30">
    <property type="entry name" value="Pleckstrin-homology domain (PH domain)/Phosphotyrosine-binding domain (PTB)"/>
    <property type="match status" value="1"/>
</dbReference>
<feature type="region of interest" description="Disordered" evidence="5">
    <location>
        <begin position="987"/>
        <end position="1037"/>
    </location>
</feature>
<evidence type="ECO:0000256" key="3">
    <source>
        <dbReference type="PROSITE-ProRule" id="PRU00192"/>
    </source>
</evidence>
<dbReference type="KEGG" id="acan:ACA1_088610"/>
<sequence>MAALILKIHFPPGTPFRTKLMKFKDPKDKTIKDTIEEIITTNQLGDPKDFLWYIPEKFENESFTPALWGKPEQTLDCFNLEQKPKLLGKMEQQGQPQCSQSVAVAVAVQAIIHLRKRQQANRVKHEKRIKMVLFDYVAPLEQSLPLVAKKFNYDNWQEFNLYVSGEKEPLKLDQSLLSQGILPDTVFALRKPDEPVDQVMHPIKQRITISLNQQNQGGKKFMGAPGTPSSSHAQPSLPPPEEIIAAKTVKLNAAAKSFTKPIAKGYLIKQKDKGKWEKRYCVVESGHLFYYKTPNDAKPTGVLPLREYFLKEAKDEKKKSAGWDLLSVKEVIPPAGRTVHSFKAETDKEKKEWMAILKKLTSPLPTGPGPKPSPPPLVKGKPAKLYGRPLEQAVANPDGSEIPAIVYKCIAYLDKEENVTREGIFRLSGSSNLIDKYVQRLDKGEDVDLSQELDPHAVAGLLKLYFRDLPEPLMTFELYPWFIASMSTQDRAVRLRYLKYLVEKLPPVNMGLLVYLLTFLLKISTFAEVNKMALHNLATVFAPNLLKSHQSNAIGMVTDTPKINAVINTLLQDYEYVFEDKEIDHSLTAEGKAAVCCRALYDYEAKSPDELSFKKGNIIKIIHEREDGWWIGEYKAGNFGRVPATYVQKLSDKQSQEFNKRQQFKQQMKRLTDEKEEQDREIQIMNEQRDELMREIEEIENNRNKLMAEFYHLKESLAPILTKTVTISDELDKQRLGAVVDATDDLELELESADAPPSSGGGKKDKKKDKKEKKAEKKDKKEKKEKGGSGSRNGSGNVAVASPLSSSASQRVADADKILPLSEFPKYVDEFLKESEDHRRALDGVGSTKDVFLTSLEMLSGALPVAKKDKKDKKAVDPLRHSIDNIKTKTKVEAFTRAELAERKDDLLRDLNELQLILKLTIKRAWTPQELQTLNERGLLDQSSSSAAPMKPLPSPRRVISAGSGPLAGPPAPLMAQIQGAIGGRGAMIMRPGLGQIPPPSSGGPLSPGSVHSSPRQPPSQQRWEKPARSISSEADS</sequence>
<evidence type="ECO:0000256" key="1">
    <source>
        <dbReference type="ARBA" id="ARBA00022443"/>
    </source>
</evidence>
<dbReference type="PROSITE" id="PS50002">
    <property type="entry name" value="SH3"/>
    <property type="match status" value="1"/>
</dbReference>
<evidence type="ECO:0000313" key="10">
    <source>
        <dbReference type="Proteomes" id="UP000011083"/>
    </source>
</evidence>
<dbReference type="AlphaFoldDB" id="L8GX28"/>
<gene>
    <name evidence="9" type="ORF">ACA1_088610</name>
</gene>
<dbReference type="RefSeq" id="XP_004338629.1">
    <property type="nucleotide sequence ID" value="XM_004338581.1"/>
</dbReference>
<evidence type="ECO:0000259" key="7">
    <source>
        <dbReference type="PROSITE" id="PS50003"/>
    </source>
</evidence>
<keyword evidence="2" id="KW-0343">GTPase activation</keyword>
<dbReference type="InterPro" id="IPR001452">
    <property type="entry name" value="SH3_domain"/>
</dbReference>
<feature type="coiled-coil region" evidence="4">
    <location>
        <begin position="661"/>
        <end position="716"/>
    </location>
</feature>
<name>L8GX28_ACACF</name>
<dbReference type="CDD" id="cd00174">
    <property type="entry name" value="SH3"/>
    <property type="match status" value="1"/>
</dbReference>
<dbReference type="SMART" id="SM00326">
    <property type="entry name" value="SH3"/>
    <property type="match status" value="1"/>
</dbReference>
<dbReference type="EMBL" id="KB007985">
    <property type="protein sequence ID" value="ELR16616.1"/>
    <property type="molecule type" value="Genomic_DNA"/>
</dbReference>
<dbReference type="CDD" id="cd00159">
    <property type="entry name" value="RhoGAP"/>
    <property type="match status" value="1"/>
</dbReference>
<dbReference type="SUPFAM" id="SSF50729">
    <property type="entry name" value="PH domain-like"/>
    <property type="match status" value="1"/>
</dbReference>
<feature type="domain" description="PH" evidence="7">
    <location>
        <begin position="260"/>
        <end position="362"/>
    </location>
</feature>
<dbReference type="SUPFAM" id="SSF50044">
    <property type="entry name" value="SH3-domain"/>
    <property type="match status" value="1"/>
</dbReference>
<keyword evidence="4" id="KW-0175">Coiled coil</keyword>
<dbReference type="GeneID" id="14917299"/>
<feature type="domain" description="SH3" evidence="6">
    <location>
        <begin position="592"/>
        <end position="652"/>
    </location>
</feature>
<reference evidence="9 10" key="1">
    <citation type="journal article" date="2013" name="Genome Biol.">
        <title>Genome of Acanthamoeba castellanii highlights extensive lateral gene transfer and early evolution of tyrosine kinase signaling.</title>
        <authorList>
            <person name="Clarke M."/>
            <person name="Lohan A.J."/>
            <person name="Liu B."/>
            <person name="Lagkouvardos I."/>
            <person name="Roy S."/>
            <person name="Zafar N."/>
            <person name="Bertelli C."/>
            <person name="Schilde C."/>
            <person name="Kianianmomeni A."/>
            <person name="Burglin T.R."/>
            <person name="Frech C."/>
            <person name="Turcotte B."/>
            <person name="Kopec K.O."/>
            <person name="Synnott J.M."/>
            <person name="Choo C."/>
            <person name="Paponov I."/>
            <person name="Finkler A."/>
            <person name="Soon Heng Tan C."/>
            <person name="Hutchins A.P."/>
            <person name="Weinmeier T."/>
            <person name="Rattei T."/>
            <person name="Chu J.S."/>
            <person name="Gimenez G."/>
            <person name="Irimia M."/>
            <person name="Rigden D.J."/>
            <person name="Fitzpatrick D.A."/>
            <person name="Lorenzo-Morales J."/>
            <person name="Bateman A."/>
            <person name="Chiu C.H."/>
            <person name="Tang P."/>
            <person name="Hegemann P."/>
            <person name="Fromm H."/>
            <person name="Raoult D."/>
            <person name="Greub G."/>
            <person name="Miranda-Saavedra D."/>
            <person name="Chen N."/>
            <person name="Nash P."/>
            <person name="Ginger M.L."/>
            <person name="Horn M."/>
            <person name="Schaap P."/>
            <person name="Caler L."/>
            <person name="Loftus B."/>
        </authorList>
    </citation>
    <scope>NUCLEOTIDE SEQUENCE [LARGE SCALE GENOMIC DNA]</scope>
    <source>
        <strain evidence="9 10">Neff</strain>
    </source>
</reference>
<dbReference type="PANTHER" id="PTHR15228">
    <property type="entry name" value="SPERMATHECAL PHYSIOLOGY VARIANT"/>
    <property type="match status" value="1"/>
</dbReference>
<dbReference type="InterPro" id="IPR008936">
    <property type="entry name" value="Rho_GTPase_activation_prot"/>
</dbReference>
<dbReference type="PRINTS" id="PR00452">
    <property type="entry name" value="SH3DOMAIN"/>
</dbReference>
<dbReference type="InterPro" id="IPR001849">
    <property type="entry name" value="PH_domain"/>
</dbReference>
<dbReference type="Pfam" id="PF00620">
    <property type="entry name" value="RhoGAP"/>
    <property type="match status" value="1"/>
</dbReference>
<dbReference type="InterPro" id="IPR011993">
    <property type="entry name" value="PH-like_dom_sf"/>
</dbReference>
<dbReference type="VEuPathDB" id="AmoebaDB:ACA1_088610"/>
<dbReference type="PANTHER" id="PTHR15228:SF24">
    <property type="entry name" value="RHO-GAP DOMAIN-CONTAINING PROTEIN"/>
    <property type="match status" value="1"/>
</dbReference>
<evidence type="ECO:0000256" key="5">
    <source>
        <dbReference type="SAM" id="MobiDB-lite"/>
    </source>
</evidence>
<dbReference type="Pfam" id="PF00169">
    <property type="entry name" value="PH"/>
    <property type="match status" value="1"/>
</dbReference>
<dbReference type="Proteomes" id="UP000011083">
    <property type="component" value="Unassembled WGS sequence"/>
</dbReference>
<dbReference type="Pfam" id="PF00018">
    <property type="entry name" value="SH3_1"/>
    <property type="match status" value="1"/>
</dbReference>
<feature type="domain" description="Rho-GAP" evidence="8">
    <location>
        <begin position="388"/>
        <end position="578"/>
    </location>
</feature>
<dbReference type="CDD" id="cd00821">
    <property type="entry name" value="PH"/>
    <property type="match status" value="1"/>
</dbReference>
<dbReference type="SMART" id="SM00233">
    <property type="entry name" value="PH"/>
    <property type="match status" value="1"/>
</dbReference>
<evidence type="ECO:0000256" key="4">
    <source>
        <dbReference type="SAM" id="Coils"/>
    </source>
</evidence>
<feature type="compositionally biased region" description="Low complexity" evidence="5">
    <location>
        <begin position="987"/>
        <end position="996"/>
    </location>
</feature>
<feature type="compositionally biased region" description="Low complexity" evidence="5">
    <location>
        <begin position="798"/>
        <end position="812"/>
    </location>
</feature>
<evidence type="ECO:0000259" key="6">
    <source>
        <dbReference type="PROSITE" id="PS50002"/>
    </source>
</evidence>
<accession>L8GX28</accession>
<dbReference type="Gene3D" id="2.30.30.40">
    <property type="entry name" value="SH3 Domains"/>
    <property type="match status" value="1"/>
</dbReference>
<dbReference type="Gene3D" id="1.10.555.10">
    <property type="entry name" value="Rho GTPase activation protein"/>
    <property type="match status" value="1"/>
</dbReference>
<dbReference type="PROSITE" id="PS50238">
    <property type="entry name" value="RHOGAP"/>
    <property type="match status" value="1"/>
</dbReference>
<dbReference type="GO" id="GO:0007165">
    <property type="term" value="P:signal transduction"/>
    <property type="evidence" value="ECO:0007669"/>
    <property type="project" value="InterPro"/>
</dbReference>
<feature type="region of interest" description="Disordered" evidence="5">
    <location>
        <begin position="749"/>
        <end position="812"/>
    </location>
</feature>
<protein>
    <submittedName>
        <fullName evidence="9">RhoGAP domain containing protein</fullName>
    </submittedName>
</protein>
<evidence type="ECO:0000256" key="2">
    <source>
        <dbReference type="ARBA" id="ARBA00022468"/>
    </source>
</evidence>
<proteinExistence type="predicted"/>